<keyword evidence="10" id="KW-0175">Coiled coil</keyword>
<keyword evidence="6 11" id="KW-1133">Transmembrane helix</keyword>
<evidence type="ECO:0000256" key="8">
    <source>
        <dbReference type="ARBA" id="ARBA00037847"/>
    </source>
</evidence>
<evidence type="ECO:0000256" key="2">
    <source>
        <dbReference type="ARBA" id="ARBA00007104"/>
    </source>
</evidence>
<dbReference type="Pfam" id="PF01105">
    <property type="entry name" value="EMP24_GP25L"/>
    <property type="match status" value="1"/>
</dbReference>
<evidence type="ECO:0000313" key="15">
    <source>
        <dbReference type="Proteomes" id="UP001431783"/>
    </source>
</evidence>
<evidence type="ECO:0000256" key="10">
    <source>
        <dbReference type="SAM" id="Coils"/>
    </source>
</evidence>
<feature type="chain" id="PRO_5043957301" description="GOLD domain-containing protein" evidence="12">
    <location>
        <begin position="25"/>
        <end position="231"/>
    </location>
</feature>
<evidence type="ECO:0000259" key="13">
    <source>
        <dbReference type="PROSITE" id="PS50866"/>
    </source>
</evidence>
<protein>
    <recommendedName>
        <fullName evidence="13">GOLD domain-containing protein</fullName>
    </recommendedName>
</protein>
<evidence type="ECO:0000256" key="11">
    <source>
        <dbReference type="SAM" id="Phobius"/>
    </source>
</evidence>
<evidence type="ECO:0000256" key="9">
    <source>
        <dbReference type="RuleBase" id="RU003827"/>
    </source>
</evidence>
<organism evidence="14 15">
    <name type="scientific">Henosepilachna vigintioctopunctata</name>
    <dbReference type="NCBI Taxonomy" id="420089"/>
    <lineage>
        <taxon>Eukaryota</taxon>
        <taxon>Metazoa</taxon>
        <taxon>Ecdysozoa</taxon>
        <taxon>Arthropoda</taxon>
        <taxon>Hexapoda</taxon>
        <taxon>Insecta</taxon>
        <taxon>Pterygota</taxon>
        <taxon>Neoptera</taxon>
        <taxon>Endopterygota</taxon>
        <taxon>Coleoptera</taxon>
        <taxon>Polyphaga</taxon>
        <taxon>Cucujiformia</taxon>
        <taxon>Coccinelloidea</taxon>
        <taxon>Coccinellidae</taxon>
        <taxon>Epilachninae</taxon>
        <taxon>Epilachnini</taxon>
        <taxon>Henosepilachna</taxon>
    </lineage>
</organism>
<evidence type="ECO:0000313" key="14">
    <source>
        <dbReference type="EMBL" id="KAK9886021.1"/>
    </source>
</evidence>
<keyword evidence="3" id="KW-0217">Developmental protein</keyword>
<feature type="domain" description="GOLD" evidence="13">
    <location>
        <begin position="51"/>
        <end position="133"/>
    </location>
</feature>
<keyword evidence="7 11" id="KW-0472">Membrane</keyword>
<dbReference type="InterPro" id="IPR009038">
    <property type="entry name" value="GOLD_dom"/>
</dbReference>
<comment type="similarity">
    <text evidence="2 9">Belongs to the EMP24/GP25L family.</text>
</comment>
<evidence type="ECO:0000256" key="5">
    <source>
        <dbReference type="ARBA" id="ARBA00022729"/>
    </source>
</evidence>
<dbReference type="PANTHER" id="PTHR22811">
    <property type="entry name" value="TRANSMEMBRANE EMP24 DOMAIN-CONTAINING PROTEIN"/>
    <property type="match status" value="1"/>
</dbReference>
<reference evidence="14 15" key="1">
    <citation type="submission" date="2023-03" db="EMBL/GenBank/DDBJ databases">
        <title>Genome insight into feeding habits of ladybird beetles.</title>
        <authorList>
            <person name="Li H.-S."/>
            <person name="Huang Y.-H."/>
            <person name="Pang H."/>
        </authorList>
    </citation>
    <scope>NUCLEOTIDE SEQUENCE [LARGE SCALE GENOMIC DNA]</scope>
    <source>
        <strain evidence="14">SYSU_2023b</strain>
        <tissue evidence="14">Whole body</tissue>
    </source>
</reference>
<feature type="coiled-coil region" evidence="10">
    <location>
        <begin position="139"/>
        <end position="166"/>
    </location>
</feature>
<feature type="transmembrane region" description="Helical" evidence="11">
    <location>
        <begin position="195"/>
        <end position="217"/>
    </location>
</feature>
<evidence type="ECO:0000256" key="6">
    <source>
        <dbReference type="ARBA" id="ARBA00022989"/>
    </source>
</evidence>
<dbReference type="InterPro" id="IPR015720">
    <property type="entry name" value="Emp24-like"/>
</dbReference>
<dbReference type="EMBL" id="JARQZJ010000098">
    <property type="protein sequence ID" value="KAK9886021.1"/>
    <property type="molecule type" value="Genomic_DNA"/>
</dbReference>
<gene>
    <name evidence="14" type="ORF">WA026_014807</name>
</gene>
<dbReference type="Proteomes" id="UP001431783">
    <property type="component" value="Unassembled WGS sequence"/>
</dbReference>
<dbReference type="GO" id="GO:0012505">
    <property type="term" value="C:endomembrane system"/>
    <property type="evidence" value="ECO:0007669"/>
    <property type="project" value="UniProtKB-SubCell"/>
</dbReference>
<name>A0AAW1V1R4_9CUCU</name>
<evidence type="ECO:0000256" key="7">
    <source>
        <dbReference type="ARBA" id="ARBA00023136"/>
    </source>
</evidence>
<dbReference type="PROSITE" id="PS50866">
    <property type="entry name" value="GOLD"/>
    <property type="match status" value="1"/>
</dbReference>
<feature type="signal peptide" evidence="12">
    <location>
        <begin position="1"/>
        <end position="24"/>
    </location>
</feature>
<keyword evidence="15" id="KW-1185">Reference proteome</keyword>
<keyword evidence="5 12" id="KW-0732">Signal</keyword>
<keyword evidence="4 9" id="KW-0812">Transmembrane</keyword>
<dbReference type="SUPFAM" id="SSF101576">
    <property type="entry name" value="Supernatant protein factor (SPF), C-terminal domain"/>
    <property type="match status" value="1"/>
</dbReference>
<evidence type="ECO:0000256" key="3">
    <source>
        <dbReference type="ARBA" id="ARBA00022473"/>
    </source>
</evidence>
<dbReference type="GO" id="GO:0016020">
    <property type="term" value="C:membrane"/>
    <property type="evidence" value="ECO:0007669"/>
    <property type="project" value="UniProtKB-SubCell"/>
</dbReference>
<dbReference type="InterPro" id="IPR036598">
    <property type="entry name" value="GOLD_dom_sf"/>
</dbReference>
<sequence length="231" mass="26593">MVTISSGVFLILCYLICILLETKTQETTSPWYENLPAVAMDYKVHIDPGKEDCYFQYVNPGAAFYVSCQVVRGGDGMAGFAVRNPKGEIVHPYQWKTSSEYQEQTSEGGYYSVCIDNQFSRFAGKLISVYMTVVRYNLWEKYTKEVEELNLNMENFTETIVTVERNINDMLQFQHHSRSKEQWDYNLLTANNSYVVLWSVVQIIVIGIASSLQVYFVRKLFDIKVGGRSKI</sequence>
<proteinExistence type="inferred from homology"/>
<dbReference type="SMART" id="SM01190">
    <property type="entry name" value="EMP24_GP25L"/>
    <property type="match status" value="1"/>
</dbReference>
<comment type="caution">
    <text evidence="14">The sequence shown here is derived from an EMBL/GenBank/DDBJ whole genome shotgun (WGS) entry which is preliminary data.</text>
</comment>
<evidence type="ECO:0000256" key="12">
    <source>
        <dbReference type="SAM" id="SignalP"/>
    </source>
</evidence>
<comment type="subcellular location">
    <subcellularLocation>
        <location evidence="8">Endomembrane system</location>
        <topology evidence="8">Single-pass membrane protein</topology>
    </subcellularLocation>
    <subcellularLocation>
        <location evidence="1 9">Membrane</location>
        <topology evidence="1 9">Single-pass type I membrane protein</topology>
    </subcellularLocation>
</comment>
<evidence type="ECO:0000256" key="4">
    <source>
        <dbReference type="ARBA" id="ARBA00022692"/>
    </source>
</evidence>
<evidence type="ECO:0000256" key="1">
    <source>
        <dbReference type="ARBA" id="ARBA00004479"/>
    </source>
</evidence>
<accession>A0AAW1V1R4</accession>
<dbReference type="AlphaFoldDB" id="A0AAW1V1R4"/>